<dbReference type="Gene3D" id="3.30.43.10">
    <property type="entry name" value="Uridine Diphospho-n-acetylenolpyruvylglucosamine Reductase, domain 2"/>
    <property type="match status" value="1"/>
</dbReference>
<evidence type="ECO:0000256" key="2">
    <source>
        <dbReference type="ARBA" id="ARBA00003921"/>
    </source>
</evidence>
<dbReference type="NCBIfam" id="TIGR00179">
    <property type="entry name" value="murB"/>
    <property type="match status" value="1"/>
</dbReference>
<dbReference type="Pfam" id="PF01565">
    <property type="entry name" value="FAD_binding_4"/>
    <property type="match status" value="1"/>
</dbReference>
<name>A0ABN1L3Q6_9GAMM</name>
<protein>
    <recommendedName>
        <fullName evidence="7 20">UDP-N-acetylenolpyruvoylglucosamine reductase</fullName>
        <ecNumber evidence="6 20">1.3.1.98</ecNumber>
    </recommendedName>
    <alternativeName>
        <fullName evidence="18 20">UDP-N-acetylmuramate dehydrogenase</fullName>
    </alternativeName>
</protein>
<dbReference type="SUPFAM" id="SSF56176">
    <property type="entry name" value="FAD-binding/transporter-associated domain-like"/>
    <property type="match status" value="1"/>
</dbReference>
<dbReference type="Gene3D" id="3.30.465.10">
    <property type="match status" value="1"/>
</dbReference>
<feature type="active site" evidence="20">
    <location>
        <position position="325"/>
    </location>
</feature>
<evidence type="ECO:0000256" key="14">
    <source>
        <dbReference type="ARBA" id="ARBA00022984"/>
    </source>
</evidence>
<dbReference type="Proteomes" id="UP001500021">
    <property type="component" value="Unassembled WGS sequence"/>
</dbReference>
<organism evidence="22 23">
    <name type="scientific">Colwellia asteriadis</name>
    <dbReference type="NCBI Taxonomy" id="517723"/>
    <lineage>
        <taxon>Bacteria</taxon>
        <taxon>Pseudomonadati</taxon>
        <taxon>Pseudomonadota</taxon>
        <taxon>Gammaproteobacteria</taxon>
        <taxon>Alteromonadales</taxon>
        <taxon>Colwelliaceae</taxon>
        <taxon>Colwellia</taxon>
    </lineage>
</organism>
<evidence type="ECO:0000259" key="21">
    <source>
        <dbReference type="PROSITE" id="PS51387"/>
    </source>
</evidence>
<comment type="cofactor">
    <cofactor evidence="1 20">
        <name>FAD</name>
        <dbReference type="ChEBI" id="CHEBI:57692"/>
    </cofactor>
</comment>
<evidence type="ECO:0000256" key="1">
    <source>
        <dbReference type="ARBA" id="ARBA00001974"/>
    </source>
</evidence>
<sequence length="352" mass="39049">MSLNQSYSLQNSNSFNIAVSCSQLYLVETLEELLALPELCYGDFYILGDGSNTLFVEPAAPVIIKPAFKGITVNETKSHYKVTVGAAENWHDLVSFCIEHGINGLENLALIPGSVGAAPVQNIGAYGVEFADFCLEVSYFDLITKQLKALSAQECKFSYRDSIFKNCLHNRALITELVLLFPKAWQANLNYSGLDVLPVNVDAKVVMNKVIELRQSKLPDPKKLPNAGSFFKNPIVSQEKFLQIQTKYPQIPHYPQSKGNVKLAAGWLIEQSGLKGFRFKGVGVDQRQALVLVNYENGTGQDLITLAKFVQQQVFEMFSVKIIPEVRMVSAQGEVHFEKLNGDSVINGVNYD</sequence>
<feature type="active site" evidence="20">
    <location>
        <position position="160"/>
    </location>
</feature>
<evidence type="ECO:0000256" key="11">
    <source>
        <dbReference type="ARBA" id="ARBA00022827"/>
    </source>
</evidence>
<keyword evidence="12 20" id="KW-0521">NADP</keyword>
<evidence type="ECO:0000256" key="6">
    <source>
        <dbReference type="ARBA" id="ARBA00012518"/>
    </source>
</evidence>
<evidence type="ECO:0000256" key="4">
    <source>
        <dbReference type="ARBA" id="ARBA00004752"/>
    </source>
</evidence>
<feature type="domain" description="FAD-binding PCMH-type" evidence="21">
    <location>
        <begin position="17"/>
        <end position="184"/>
    </location>
</feature>
<comment type="pathway">
    <text evidence="4 20">Cell wall biogenesis; peptidoglycan biosynthesis.</text>
</comment>
<evidence type="ECO:0000256" key="17">
    <source>
        <dbReference type="ARBA" id="ARBA00023316"/>
    </source>
</evidence>
<dbReference type="NCBIfam" id="NF000755">
    <property type="entry name" value="PRK00046.1"/>
    <property type="match status" value="1"/>
</dbReference>
<evidence type="ECO:0000256" key="15">
    <source>
        <dbReference type="ARBA" id="ARBA00023002"/>
    </source>
</evidence>
<dbReference type="PANTHER" id="PTHR21071">
    <property type="entry name" value="UDP-N-ACETYLENOLPYRUVOYLGLUCOSAMINE REDUCTASE"/>
    <property type="match status" value="1"/>
</dbReference>
<dbReference type="HAMAP" id="MF_00037">
    <property type="entry name" value="MurB"/>
    <property type="match status" value="1"/>
</dbReference>
<keyword evidence="14 20" id="KW-0573">Peptidoglycan synthesis</keyword>
<dbReference type="InterPro" id="IPR016167">
    <property type="entry name" value="FAD-bd_PCMH_sub1"/>
</dbReference>
<keyword evidence="9 20" id="KW-0132">Cell division</keyword>
<keyword evidence="11 20" id="KW-0274">FAD</keyword>
<dbReference type="PROSITE" id="PS51387">
    <property type="entry name" value="FAD_PCMH"/>
    <property type="match status" value="1"/>
</dbReference>
<dbReference type="PANTHER" id="PTHR21071:SF4">
    <property type="entry name" value="UDP-N-ACETYLENOLPYRUVOYLGLUCOSAMINE REDUCTASE"/>
    <property type="match status" value="1"/>
</dbReference>
<evidence type="ECO:0000256" key="9">
    <source>
        <dbReference type="ARBA" id="ARBA00022618"/>
    </source>
</evidence>
<keyword evidence="8 20" id="KW-0963">Cytoplasm</keyword>
<dbReference type="InterPro" id="IPR016169">
    <property type="entry name" value="FAD-bd_PCMH_sub2"/>
</dbReference>
<evidence type="ECO:0000313" key="22">
    <source>
        <dbReference type="EMBL" id="GAA0812315.1"/>
    </source>
</evidence>
<evidence type="ECO:0000256" key="20">
    <source>
        <dbReference type="HAMAP-Rule" id="MF_00037"/>
    </source>
</evidence>
<keyword evidence="10 20" id="KW-0285">Flavoprotein</keyword>
<gene>
    <name evidence="20 22" type="primary">murB</name>
    <name evidence="22" type="ORF">GCM10009111_06130</name>
</gene>
<comment type="catalytic activity">
    <reaction evidence="19 20">
        <text>UDP-N-acetyl-alpha-D-muramate + NADP(+) = UDP-N-acetyl-3-O-(1-carboxyvinyl)-alpha-D-glucosamine + NADPH + H(+)</text>
        <dbReference type="Rhea" id="RHEA:12248"/>
        <dbReference type="ChEBI" id="CHEBI:15378"/>
        <dbReference type="ChEBI" id="CHEBI:57783"/>
        <dbReference type="ChEBI" id="CHEBI:58349"/>
        <dbReference type="ChEBI" id="CHEBI:68483"/>
        <dbReference type="ChEBI" id="CHEBI:70757"/>
        <dbReference type="EC" id="1.3.1.98"/>
    </reaction>
</comment>
<dbReference type="EMBL" id="BAAAFA010000001">
    <property type="protein sequence ID" value="GAA0812315.1"/>
    <property type="molecule type" value="Genomic_DNA"/>
</dbReference>
<keyword evidence="16 20" id="KW-0131">Cell cycle</keyword>
<dbReference type="InterPro" id="IPR006094">
    <property type="entry name" value="Oxid_FAD_bind_N"/>
</dbReference>
<keyword evidence="17 20" id="KW-0961">Cell wall biogenesis/degradation</keyword>
<comment type="caution">
    <text evidence="22">The sequence shown here is derived from an EMBL/GenBank/DDBJ whole genome shotgun (WGS) entry which is preliminary data.</text>
</comment>
<keyword evidence="13 20" id="KW-0133">Cell shape</keyword>
<dbReference type="Gene3D" id="3.90.78.10">
    <property type="entry name" value="UDP-N-acetylenolpyruvoylglucosamine reductase, C-terminal domain"/>
    <property type="match status" value="1"/>
</dbReference>
<dbReference type="InterPro" id="IPR036635">
    <property type="entry name" value="MurB_C_sf"/>
</dbReference>
<reference evidence="22 23" key="1">
    <citation type="journal article" date="2019" name="Int. J. Syst. Evol. Microbiol.">
        <title>The Global Catalogue of Microorganisms (GCM) 10K type strain sequencing project: providing services to taxonomists for standard genome sequencing and annotation.</title>
        <authorList>
            <consortium name="The Broad Institute Genomics Platform"/>
            <consortium name="The Broad Institute Genome Sequencing Center for Infectious Disease"/>
            <person name="Wu L."/>
            <person name="Ma J."/>
        </authorList>
    </citation>
    <scope>NUCLEOTIDE SEQUENCE [LARGE SCALE GENOMIC DNA]</scope>
    <source>
        <strain evidence="22 23">JCM 15608</strain>
    </source>
</reference>
<proteinExistence type="inferred from homology"/>
<evidence type="ECO:0000256" key="7">
    <source>
        <dbReference type="ARBA" id="ARBA00015188"/>
    </source>
</evidence>
<evidence type="ECO:0000256" key="5">
    <source>
        <dbReference type="ARBA" id="ARBA00010485"/>
    </source>
</evidence>
<evidence type="ECO:0000256" key="18">
    <source>
        <dbReference type="ARBA" id="ARBA00031026"/>
    </source>
</evidence>
<dbReference type="RefSeq" id="WP_343814829.1">
    <property type="nucleotide sequence ID" value="NZ_BAAAFA010000001.1"/>
</dbReference>
<dbReference type="Pfam" id="PF02873">
    <property type="entry name" value="MurB_C"/>
    <property type="match status" value="1"/>
</dbReference>
<comment type="function">
    <text evidence="2 20">Cell wall formation.</text>
</comment>
<keyword evidence="15 20" id="KW-0560">Oxidoreductase</keyword>
<evidence type="ECO:0000256" key="10">
    <source>
        <dbReference type="ARBA" id="ARBA00022630"/>
    </source>
</evidence>
<evidence type="ECO:0000256" key="16">
    <source>
        <dbReference type="ARBA" id="ARBA00023306"/>
    </source>
</evidence>
<evidence type="ECO:0000256" key="19">
    <source>
        <dbReference type="ARBA" id="ARBA00048914"/>
    </source>
</evidence>
<dbReference type="InterPro" id="IPR011601">
    <property type="entry name" value="MurB_C"/>
</dbReference>
<evidence type="ECO:0000256" key="12">
    <source>
        <dbReference type="ARBA" id="ARBA00022857"/>
    </source>
</evidence>
<evidence type="ECO:0000256" key="8">
    <source>
        <dbReference type="ARBA" id="ARBA00022490"/>
    </source>
</evidence>
<dbReference type="SUPFAM" id="SSF56194">
    <property type="entry name" value="Uridine diphospho-N-Acetylenolpyruvylglucosamine reductase, MurB, C-terminal domain"/>
    <property type="match status" value="1"/>
</dbReference>
<dbReference type="EC" id="1.3.1.98" evidence="6 20"/>
<evidence type="ECO:0000256" key="3">
    <source>
        <dbReference type="ARBA" id="ARBA00004496"/>
    </source>
</evidence>
<feature type="active site" description="Proton donor" evidence="20">
    <location>
        <position position="229"/>
    </location>
</feature>
<comment type="subcellular location">
    <subcellularLocation>
        <location evidence="3 20">Cytoplasm</location>
    </subcellularLocation>
</comment>
<keyword evidence="23" id="KW-1185">Reference proteome</keyword>
<dbReference type="InterPro" id="IPR003170">
    <property type="entry name" value="MurB"/>
</dbReference>
<evidence type="ECO:0000256" key="13">
    <source>
        <dbReference type="ARBA" id="ARBA00022960"/>
    </source>
</evidence>
<dbReference type="InterPro" id="IPR036318">
    <property type="entry name" value="FAD-bd_PCMH-like_sf"/>
</dbReference>
<dbReference type="InterPro" id="IPR016166">
    <property type="entry name" value="FAD-bd_PCMH"/>
</dbReference>
<evidence type="ECO:0000313" key="23">
    <source>
        <dbReference type="Proteomes" id="UP001500021"/>
    </source>
</evidence>
<accession>A0ABN1L3Q6</accession>
<comment type="similarity">
    <text evidence="5 20">Belongs to the MurB family.</text>
</comment>